<evidence type="ECO:0000313" key="12">
    <source>
        <dbReference type="Proteomes" id="UP000189431"/>
    </source>
</evidence>
<feature type="domain" description="FAD/NAD(P)-binding" evidence="9">
    <location>
        <begin position="5"/>
        <end position="283"/>
    </location>
</feature>
<reference evidence="12" key="1">
    <citation type="submission" date="2017-01" db="EMBL/GenBank/DDBJ databases">
        <title>Draft genome of the species Salinivibrio costicola subsp. alcaliphilus.</title>
        <authorList>
            <person name="Lopez-Hermoso C."/>
            <person name="De La Haba R."/>
            <person name="Sanchez-Porro C."/>
            <person name="Ventosa A."/>
        </authorList>
    </citation>
    <scope>NUCLEOTIDE SEQUENCE [LARGE SCALE GENOMIC DNA]</scope>
    <source>
        <strain evidence="12">CBH448</strain>
    </source>
</reference>
<name>A0ABX3KQ56_SALCS</name>
<evidence type="ECO:0000256" key="6">
    <source>
        <dbReference type="ARBA" id="ARBA00022827"/>
    </source>
</evidence>
<keyword evidence="8" id="KW-0520">NAD</keyword>
<dbReference type="Pfam" id="PF18113">
    <property type="entry name" value="Rbx_binding"/>
    <property type="match status" value="1"/>
</dbReference>
<organism evidence="11 12">
    <name type="scientific">Salinivibrio costicola subsp. alcaliphilus</name>
    <dbReference type="NCBI Taxonomy" id="272773"/>
    <lineage>
        <taxon>Bacteria</taxon>
        <taxon>Pseudomonadati</taxon>
        <taxon>Pseudomonadota</taxon>
        <taxon>Gammaproteobacteria</taxon>
        <taxon>Vibrionales</taxon>
        <taxon>Vibrionaceae</taxon>
        <taxon>Salinivibrio</taxon>
    </lineage>
</organism>
<dbReference type="EMBL" id="MUFR01000021">
    <property type="protein sequence ID" value="OOF33838.1"/>
    <property type="molecule type" value="Genomic_DNA"/>
</dbReference>
<keyword evidence="7" id="KW-0560">Oxidoreductase</keyword>
<dbReference type="InterPro" id="IPR041364">
    <property type="entry name" value="Rbx-bd"/>
</dbReference>
<evidence type="ECO:0000259" key="10">
    <source>
        <dbReference type="Pfam" id="PF18113"/>
    </source>
</evidence>
<keyword evidence="6" id="KW-0274">FAD</keyword>
<keyword evidence="5" id="KW-0285">Flavoprotein</keyword>
<proteinExistence type="inferred from homology"/>
<protein>
    <submittedName>
        <fullName evidence="11">FAD-dependent oxidoreductase</fullName>
    </submittedName>
</protein>
<evidence type="ECO:0000256" key="5">
    <source>
        <dbReference type="ARBA" id="ARBA00022630"/>
    </source>
</evidence>
<dbReference type="Gene3D" id="3.50.50.60">
    <property type="entry name" value="FAD/NAD(P)-binding domain"/>
    <property type="match status" value="2"/>
</dbReference>
<dbReference type="PANTHER" id="PTHR43429:SF3">
    <property type="entry name" value="NITRITE REDUCTASE [NAD(P)H]"/>
    <property type="match status" value="1"/>
</dbReference>
<dbReference type="RefSeq" id="WP_077669590.1">
    <property type="nucleotide sequence ID" value="NZ_MUFR01000021.1"/>
</dbReference>
<dbReference type="SUPFAM" id="SSF51905">
    <property type="entry name" value="FAD/NAD(P)-binding domain"/>
    <property type="match status" value="2"/>
</dbReference>
<evidence type="ECO:0000256" key="1">
    <source>
        <dbReference type="ARBA" id="ARBA00001974"/>
    </source>
</evidence>
<sequence>MTEPIIIIGSGFAAYQLVKTIRRMDREIPVTVLTADDGHEYHKPDLSHVFSKQQTADDLVLKYADVFADEYNITLLTQTVVEHVDTQAHCVRANGQKYFYSKLVFATGATTFIPPVQGDAAHQVMTANSLTELRALEPNVRQAQRVAIIGGGLIGVEIAMDLARSGKSVVVVEPNTHLLGTLVPEFVARPLESQMLQLGTTLCLGESVVEVNQQEQSLSLTLQSGKKIAVDLVISAAGLTPNTNLAAQAGIQVNQGICVDTSLRTSASDVFALGDCAEVEGQIRPYLQAISLSASTLGKQLLGVDGGLTLPAIMVKVKTPNYPIYMAGDIHSAICWDINMVSSGIVVRASDDDQQLTGFVVTGEQVTQAYTLFRQLSRAI</sequence>
<dbReference type="Proteomes" id="UP000189431">
    <property type="component" value="Unassembled WGS sequence"/>
</dbReference>
<dbReference type="Pfam" id="PF07992">
    <property type="entry name" value="Pyr_redox_2"/>
    <property type="match status" value="1"/>
</dbReference>
<evidence type="ECO:0000256" key="3">
    <source>
        <dbReference type="ARBA" id="ARBA00006442"/>
    </source>
</evidence>
<evidence type="ECO:0000256" key="7">
    <source>
        <dbReference type="ARBA" id="ARBA00023002"/>
    </source>
</evidence>
<evidence type="ECO:0000256" key="8">
    <source>
        <dbReference type="ARBA" id="ARBA00023027"/>
    </source>
</evidence>
<feature type="domain" description="Rubredoxin binding" evidence="10">
    <location>
        <begin position="308"/>
        <end position="376"/>
    </location>
</feature>
<evidence type="ECO:0000313" key="11">
    <source>
        <dbReference type="EMBL" id="OOF33838.1"/>
    </source>
</evidence>
<keyword evidence="12" id="KW-1185">Reference proteome</keyword>
<accession>A0ABX3KQ56</accession>
<dbReference type="InterPro" id="IPR023753">
    <property type="entry name" value="FAD/NAD-binding_dom"/>
</dbReference>
<comment type="caution">
    <text evidence="11">The sequence shown here is derived from an EMBL/GenBank/DDBJ whole genome shotgun (WGS) entry which is preliminary data.</text>
</comment>
<evidence type="ECO:0000256" key="4">
    <source>
        <dbReference type="ARBA" id="ARBA00022490"/>
    </source>
</evidence>
<dbReference type="PANTHER" id="PTHR43429">
    <property type="entry name" value="PYRIDINE NUCLEOTIDE-DISULFIDE OXIDOREDUCTASE DOMAIN-CONTAINING"/>
    <property type="match status" value="1"/>
</dbReference>
<dbReference type="InterPro" id="IPR050260">
    <property type="entry name" value="FAD-bd_OxRdtase"/>
</dbReference>
<dbReference type="Gene3D" id="3.30.390.120">
    <property type="match status" value="1"/>
</dbReference>
<dbReference type="InterPro" id="IPR036188">
    <property type="entry name" value="FAD/NAD-bd_sf"/>
</dbReference>
<dbReference type="PRINTS" id="PR00368">
    <property type="entry name" value="FADPNR"/>
</dbReference>
<comment type="subcellular location">
    <subcellularLocation>
        <location evidence="2">Cytoplasm</location>
    </subcellularLocation>
</comment>
<evidence type="ECO:0000259" key="9">
    <source>
        <dbReference type="Pfam" id="PF07992"/>
    </source>
</evidence>
<dbReference type="PRINTS" id="PR00411">
    <property type="entry name" value="PNDRDTASEI"/>
</dbReference>
<comment type="similarity">
    <text evidence="3">Belongs to the FAD-dependent oxidoreductase family.</text>
</comment>
<gene>
    <name evidence="11" type="ORF">BZJ21_08845</name>
</gene>
<dbReference type="NCBIfam" id="NF003437">
    <property type="entry name" value="PRK04965.1"/>
    <property type="match status" value="1"/>
</dbReference>
<comment type="cofactor">
    <cofactor evidence="1">
        <name>FAD</name>
        <dbReference type="ChEBI" id="CHEBI:57692"/>
    </cofactor>
</comment>
<evidence type="ECO:0000256" key="2">
    <source>
        <dbReference type="ARBA" id="ARBA00004496"/>
    </source>
</evidence>
<keyword evidence="4" id="KW-0963">Cytoplasm</keyword>